<protein>
    <submittedName>
        <fullName evidence="1">Uncharacterized protein</fullName>
    </submittedName>
</protein>
<dbReference type="Proteomes" id="UP001497516">
    <property type="component" value="Chromosome 6"/>
</dbReference>
<accession>A0AAV2F6Q2</accession>
<evidence type="ECO:0000313" key="2">
    <source>
        <dbReference type="Proteomes" id="UP001497516"/>
    </source>
</evidence>
<gene>
    <name evidence="1" type="ORF">LTRI10_LOCUS34300</name>
</gene>
<dbReference type="AlphaFoldDB" id="A0AAV2F6Q2"/>
<dbReference type="EMBL" id="OZ034819">
    <property type="protein sequence ID" value="CAL1393747.1"/>
    <property type="molecule type" value="Genomic_DNA"/>
</dbReference>
<name>A0AAV2F6Q2_9ROSI</name>
<organism evidence="1 2">
    <name type="scientific">Linum trigynum</name>
    <dbReference type="NCBI Taxonomy" id="586398"/>
    <lineage>
        <taxon>Eukaryota</taxon>
        <taxon>Viridiplantae</taxon>
        <taxon>Streptophyta</taxon>
        <taxon>Embryophyta</taxon>
        <taxon>Tracheophyta</taxon>
        <taxon>Spermatophyta</taxon>
        <taxon>Magnoliopsida</taxon>
        <taxon>eudicotyledons</taxon>
        <taxon>Gunneridae</taxon>
        <taxon>Pentapetalae</taxon>
        <taxon>rosids</taxon>
        <taxon>fabids</taxon>
        <taxon>Malpighiales</taxon>
        <taxon>Linaceae</taxon>
        <taxon>Linum</taxon>
    </lineage>
</organism>
<proteinExistence type="predicted"/>
<keyword evidence="2" id="KW-1185">Reference proteome</keyword>
<sequence length="97" mass="10692">MVCWDFEGSLVVGWDLLLPIPIPVSTSVSQDDGRPSPSPPGISLISHDVWMEARQVHEPLSSSIESKKKGEGEIFRDRSPKKLAEIPFCPLRSISPP</sequence>
<reference evidence="1 2" key="1">
    <citation type="submission" date="2024-04" db="EMBL/GenBank/DDBJ databases">
        <authorList>
            <person name="Fracassetti M."/>
        </authorList>
    </citation>
    <scope>NUCLEOTIDE SEQUENCE [LARGE SCALE GENOMIC DNA]</scope>
</reference>
<evidence type="ECO:0000313" key="1">
    <source>
        <dbReference type="EMBL" id="CAL1393747.1"/>
    </source>
</evidence>